<keyword evidence="3" id="KW-1185">Reference proteome</keyword>
<proteinExistence type="predicted"/>
<name>A0A835WH29_9CHLO</name>
<gene>
    <name evidence="2" type="ORF">HYH02_007407</name>
</gene>
<organism evidence="2 3">
    <name type="scientific">Chlamydomonas schloesseri</name>
    <dbReference type="NCBI Taxonomy" id="2026947"/>
    <lineage>
        <taxon>Eukaryota</taxon>
        <taxon>Viridiplantae</taxon>
        <taxon>Chlorophyta</taxon>
        <taxon>core chlorophytes</taxon>
        <taxon>Chlorophyceae</taxon>
        <taxon>CS clade</taxon>
        <taxon>Chlamydomonadales</taxon>
        <taxon>Chlamydomonadaceae</taxon>
        <taxon>Chlamydomonas</taxon>
    </lineage>
</organism>
<dbReference type="AlphaFoldDB" id="A0A835WH29"/>
<dbReference type="EMBL" id="JAEHOD010000021">
    <property type="protein sequence ID" value="KAG2447479.1"/>
    <property type="molecule type" value="Genomic_DNA"/>
</dbReference>
<sequence>MFDGTSLMRLGAVNKFWHSIVSDEFVWSRINAARFGIEQTPPPAQPASALPGWSFFPGLDSPENDCASPEDAGADRSPAALARLADARGGVAFNTGGWVKRLVIPIWSWSRWTYEPGAGLWVRDAELARLRAQAEEHSSSGRGRGGGGGAPTAPAALPADAPPPQTRPPDFPGWLFYPLLDSPGNDIRSPRGGDSFRDVCSTLEELAARARATPGAVAFNTLGHVKSDLHAQSHWRRCTGPAGSSWAGLYVREEVVAARRLLRPLPGGGLDPRLRYFQRGKTRLQAARDVDVVWLNGEYLDRVPDPAEPLGPRGPLAMTGFGAAAGAAAAHAAGRMVVRLRHVCWLQLDGSFLGLGPGRYRALWSLRASSGAGYAPAVQTVNFTIMLSAKRPHRPLDVFRSGGGTEPGPPDGAEAAEGEGVEGVAGMLPVQQQLEQGPAGPAVGSELSTLRDVRLAVTPGAWRDVPAGEFEVPAGAIYDVGVRLWNFESGWKGGLLFKELRLVRLGPNGWEEAPGAPVPAPAPAPAPRAAAVAAAAGGSGSGSSGRHVVTAAAARMKGACVVM</sequence>
<evidence type="ECO:0000256" key="1">
    <source>
        <dbReference type="SAM" id="MobiDB-lite"/>
    </source>
</evidence>
<dbReference type="SUPFAM" id="SSF81383">
    <property type="entry name" value="F-box domain"/>
    <property type="match status" value="1"/>
</dbReference>
<comment type="caution">
    <text evidence="2">The sequence shown here is derived from an EMBL/GenBank/DDBJ whole genome shotgun (WGS) entry which is preliminary data.</text>
</comment>
<evidence type="ECO:0008006" key="4">
    <source>
        <dbReference type="Google" id="ProtNLM"/>
    </source>
</evidence>
<evidence type="ECO:0000313" key="2">
    <source>
        <dbReference type="EMBL" id="KAG2447479.1"/>
    </source>
</evidence>
<protein>
    <recommendedName>
        <fullName evidence="4">F-box domain-containing protein</fullName>
    </recommendedName>
</protein>
<accession>A0A835WH29</accession>
<feature type="region of interest" description="Disordered" evidence="1">
    <location>
        <begin position="133"/>
        <end position="168"/>
    </location>
</feature>
<reference evidence="2" key="1">
    <citation type="journal article" date="2020" name="bioRxiv">
        <title>Comparative genomics of Chlamydomonas.</title>
        <authorList>
            <person name="Craig R.J."/>
            <person name="Hasan A.R."/>
            <person name="Ness R.W."/>
            <person name="Keightley P.D."/>
        </authorList>
    </citation>
    <scope>NUCLEOTIDE SEQUENCE</scope>
    <source>
        <strain evidence="2">CCAP 11/173</strain>
    </source>
</reference>
<evidence type="ECO:0000313" key="3">
    <source>
        <dbReference type="Proteomes" id="UP000613740"/>
    </source>
</evidence>
<dbReference type="InterPro" id="IPR036047">
    <property type="entry name" value="F-box-like_dom_sf"/>
</dbReference>
<dbReference type="OrthoDB" id="533833at2759"/>
<dbReference type="Proteomes" id="UP000613740">
    <property type="component" value="Unassembled WGS sequence"/>
</dbReference>